<evidence type="ECO:0000256" key="1">
    <source>
        <dbReference type="ARBA" id="ARBA00004123"/>
    </source>
</evidence>
<dbReference type="PROSITE" id="PS50811">
    <property type="entry name" value="WRKY"/>
    <property type="match status" value="1"/>
</dbReference>
<dbReference type="InterPro" id="IPR044810">
    <property type="entry name" value="WRKY_plant"/>
</dbReference>
<comment type="caution">
    <text evidence="7">The sequence shown here is derived from an EMBL/GenBank/DDBJ whole genome shotgun (WGS) entry which is preliminary data.</text>
</comment>
<protein>
    <submittedName>
        <fullName evidence="7">WRKY domain-containing protein</fullName>
    </submittedName>
</protein>
<dbReference type="GO" id="GO:0043565">
    <property type="term" value="F:sequence-specific DNA binding"/>
    <property type="evidence" value="ECO:0007669"/>
    <property type="project" value="InterPro"/>
</dbReference>
<dbReference type="GO" id="GO:0005634">
    <property type="term" value="C:nucleus"/>
    <property type="evidence" value="ECO:0007669"/>
    <property type="project" value="UniProtKB-SubCell"/>
</dbReference>
<sequence>MDAHACERVESLQAELERLRKVNENLRFMLQVMHSKCNIIEAHIQEMKLQQVGSNLSQIGPYYTNDIKKIARIEVPIAKASQIVVRTESKDSLVVKDGYQWRKYGQKVTKDNPSPRAYFRCSMAPTGCPVKKKKVQRCLEDNSIVVATYEGEHTHDLNGSLRMSLSSPPITLDLSLSGSIQENKRPPKKNLCKTTTTNSRSLKNVWLH</sequence>
<keyword evidence="3" id="KW-0238">DNA-binding</keyword>
<dbReference type="Gene3D" id="2.20.25.80">
    <property type="entry name" value="WRKY domain"/>
    <property type="match status" value="1"/>
</dbReference>
<evidence type="ECO:0000256" key="3">
    <source>
        <dbReference type="ARBA" id="ARBA00023125"/>
    </source>
</evidence>
<keyword evidence="8" id="KW-1185">Reference proteome</keyword>
<dbReference type="OrthoDB" id="1931489at2759"/>
<dbReference type="InterPro" id="IPR036576">
    <property type="entry name" value="WRKY_dom_sf"/>
</dbReference>
<dbReference type="InParanoid" id="A0A1Q3CU96"/>
<dbReference type="SUPFAM" id="SSF118290">
    <property type="entry name" value="WRKY DNA-binding domain"/>
    <property type="match status" value="1"/>
</dbReference>
<evidence type="ECO:0000256" key="4">
    <source>
        <dbReference type="ARBA" id="ARBA00023163"/>
    </source>
</evidence>
<dbReference type="EMBL" id="BDDD01002958">
    <property type="protein sequence ID" value="GAV83653.1"/>
    <property type="molecule type" value="Genomic_DNA"/>
</dbReference>
<keyword evidence="2" id="KW-0805">Transcription regulation</keyword>
<feature type="domain" description="WRKY" evidence="6">
    <location>
        <begin position="90"/>
        <end position="158"/>
    </location>
</feature>
<organism evidence="7 8">
    <name type="scientific">Cephalotus follicularis</name>
    <name type="common">Albany pitcher plant</name>
    <dbReference type="NCBI Taxonomy" id="3775"/>
    <lineage>
        <taxon>Eukaryota</taxon>
        <taxon>Viridiplantae</taxon>
        <taxon>Streptophyta</taxon>
        <taxon>Embryophyta</taxon>
        <taxon>Tracheophyta</taxon>
        <taxon>Spermatophyta</taxon>
        <taxon>Magnoliopsida</taxon>
        <taxon>eudicotyledons</taxon>
        <taxon>Gunneridae</taxon>
        <taxon>Pentapetalae</taxon>
        <taxon>rosids</taxon>
        <taxon>fabids</taxon>
        <taxon>Oxalidales</taxon>
        <taxon>Cephalotaceae</taxon>
        <taxon>Cephalotus</taxon>
    </lineage>
</organism>
<dbReference type="GO" id="GO:0003700">
    <property type="term" value="F:DNA-binding transcription factor activity"/>
    <property type="evidence" value="ECO:0007669"/>
    <property type="project" value="InterPro"/>
</dbReference>
<dbReference type="PANTHER" id="PTHR31429">
    <property type="entry name" value="WRKY TRANSCRIPTION FACTOR 36-RELATED"/>
    <property type="match status" value="1"/>
</dbReference>
<accession>A0A1Q3CU96</accession>
<keyword evidence="5" id="KW-0539">Nucleus</keyword>
<keyword evidence="4" id="KW-0804">Transcription</keyword>
<dbReference type="AlphaFoldDB" id="A0A1Q3CU96"/>
<evidence type="ECO:0000256" key="2">
    <source>
        <dbReference type="ARBA" id="ARBA00023015"/>
    </source>
</evidence>
<name>A0A1Q3CU96_CEPFO</name>
<evidence type="ECO:0000313" key="8">
    <source>
        <dbReference type="Proteomes" id="UP000187406"/>
    </source>
</evidence>
<dbReference type="PANTHER" id="PTHR31429:SF38">
    <property type="entry name" value="WRKY TRANSCRIPTION FACTOR 40-RELATED"/>
    <property type="match status" value="1"/>
</dbReference>
<reference evidence="8" key="1">
    <citation type="submission" date="2016-04" db="EMBL/GenBank/DDBJ databases">
        <title>Cephalotus genome sequencing.</title>
        <authorList>
            <person name="Fukushima K."/>
            <person name="Hasebe M."/>
            <person name="Fang X."/>
        </authorList>
    </citation>
    <scope>NUCLEOTIDE SEQUENCE [LARGE SCALE GENOMIC DNA]</scope>
    <source>
        <strain evidence="8">cv. St1</strain>
    </source>
</reference>
<evidence type="ECO:0000259" key="6">
    <source>
        <dbReference type="PROSITE" id="PS50811"/>
    </source>
</evidence>
<evidence type="ECO:0000313" key="7">
    <source>
        <dbReference type="EMBL" id="GAV83653.1"/>
    </source>
</evidence>
<proteinExistence type="predicted"/>
<dbReference type="InterPro" id="IPR003657">
    <property type="entry name" value="WRKY_dom"/>
</dbReference>
<dbReference type="SMART" id="SM00774">
    <property type="entry name" value="WRKY"/>
    <property type="match status" value="1"/>
</dbReference>
<dbReference type="Pfam" id="PF03106">
    <property type="entry name" value="WRKY"/>
    <property type="match status" value="1"/>
</dbReference>
<dbReference type="Proteomes" id="UP000187406">
    <property type="component" value="Unassembled WGS sequence"/>
</dbReference>
<gene>
    <name evidence="7" type="ORF">CFOL_v3_27099</name>
</gene>
<comment type="subcellular location">
    <subcellularLocation>
        <location evidence="1">Nucleus</location>
    </subcellularLocation>
</comment>
<evidence type="ECO:0000256" key="5">
    <source>
        <dbReference type="ARBA" id="ARBA00023242"/>
    </source>
</evidence>